<dbReference type="AlphaFoldDB" id="A0A6A6BHX4"/>
<organism evidence="3 4">
    <name type="scientific">Aplosporella prunicola CBS 121167</name>
    <dbReference type="NCBI Taxonomy" id="1176127"/>
    <lineage>
        <taxon>Eukaryota</taxon>
        <taxon>Fungi</taxon>
        <taxon>Dikarya</taxon>
        <taxon>Ascomycota</taxon>
        <taxon>Pezizomycotina</taxon>
        <taxon>Dothideomycetes</taxon>
        <taxon>Dothideomycetes incertae sedis</taxon>
        <taxon>Botryosphaeriales</taxon>
        <taxon>Aplosporellaceae</taxon>
        <taxon>Aplosporella</taxon>
    </lineage>
</organism>
<dbReference type="GeneID" id="54301525"/>
<dbReference type="InterPro" id="IPR003781">
    <property type="entry name" value="CoA-bd"/>
</dbReference>
<evidence type="ECO:0000313" key="4">
    <source>
        <dbReference type="Proteomes" id="UP000799438"/>
    </source>
</evidence>
<dbReference type="EMBL" id="ML995481">
    <property type="protein sequence ID" value="KAF2143596.1"/>
    <property type="molecule type" value="Genomic_DNA"/>
</dbReference>
<dbReference type="InterPro" id="IPR005811">
    <property type="entry name" value="SUCC_ACL_C"/>
</dbReference>
<dbReference type="Pfam" id="PF02629">
    <property type="entry name" value="CoA_binding"/>
    <property type="match status" value="1"/>
</dbReference>
<dbReference type="Pfam" id="PF00549">
    <property type="entry name" value="Ligase_CoA"/>
    <property type="match status" value="2"/>
</dbReference>
<dbReference type="SMART" id="SM00881">
    <property type="entry name" value="CoA_binding"/>
    <property type="match status" value="1"/>
</dbReference>
<dbReference type="Gene3D" id="3.40.50.720">
    <property type="entry name" value="NAD(P)-binding Rossmann-like Domain"/>
    <property type="match status" value="1"/>
</dbReference>
<dbReference type="InterPro" id="IPR036291">
    <property type="entry name" value="NAD(P)-bd_dom_sf"/>
</dbReference>
<dbReference type="GO" id="GO:0006099">
    <property type="term" value="P:tricarboxylic acid cycle"/>
    <property type="evidence" value="ECO:0007669"/>
    <property type="project" value="TreeGrafter"/>
</dbReference>
<dbReference type="Pfam" id="PF13826">
    <property type="entry name" value="Monooxy_af470-like"/>
    <property type="match status" value="1"/>
</dbReference>
<dbReference type="SUPFAM" id="SSF52210">
    <property type="entry name" value="Succinyl-CoA synthetase domains"/>
    <property type="match status" value="2"/>
</dbReference>
<dbReference type="PRINTS" id="PR01798">
    <property type="entry name" value="SCOASYNTHASE"/>
</dbReference>
<dbReference type="GO" id="GO:0009361">
    <property type="term" value="C:succinate-CoA ligase complex (ADP-forming)"/>
    <property type="evidence" value="ECO:0007669"/>
    <property type="project" value="TreeGrafter"/>
</dbReference>
<evidence type="ECO:0000259" key="2">
    <source>
        <dbReference type="SMART" id="SM00881"/>
    </source>
</evidence>
<gene>
    <name evidence="3" type="ORF">K452DRAFT_317075</name>
</gene>
<dbReference type="SUPFAM" id="SSF54909">
    <property type="entry name" value="Dimeric alpha+beta barrel"/>
    <property type="match status" value="1"/>
</dbReference>
<dbReference type="PANTHER" id="PTHR11117">
    <property type="entry name" value="SUCCINYL-COA LIGASE SUBUNIT ALPHA"/>
    <property type="match status" value="1"/>
</dbReference>
<dbReference type="InterPro" id="IPR011008">
    <property type="entry name" value="Dimeric_a/b-barrel"/>
</dbReference>
<dbReference type="Gene3D" id="3.40.50.261">
    <property type="entry name" value="Succinyl-CoA synthetase domains"/>
    <property type="match status" value="2"/>
</dbReference>
<dbReference type="GO" id="GO:0004775">
    <property type="term" value="F:succinate-CoA ligase (ADP-forming) activity"/>
    <property type="evidence" value="ECO:0007669"/>
    <property type="project" value="TreeGrafter"/>
</dbReference>
<protein>
    <recommendedName>
        <fullName evidence="2">CoA-binding domain-containing protein</fullName>
    </recommendedName>
</protein>
<feature type="compositionally biased region" description="Low complexity" evidence="1">
    <location>
        <begin position="37"/>
        <end position="67"/>
    </location>
</feature>
<dbReference type="GO" id="GO:0005739">
    <property type="term" value="C:mitochondrion"/>
    <property type="evidence" value="ECO:0007669"/>
    <property type="project" value="TreeGrafter"/>
</dbReference>
<feature type="compositionally biased region" description="Low complexity" evidence="1">
    <location>
        <begin position="433"/>
        <end position="446"/>
    </location>
</feature>
<feature type="region of interest" description="Disordered" evidence="1">
    <location>
        <begin position="1"/>
        <end position="93"/>
    </location>
</feature>
<dbReference type="Proteomes" id="UP000799438">
    <property type="component" value="Unassembled WGS sequence"/>
</dbReference>
<dbReference type="OrthoDB" id="3202396at2759"/>
<reference evidence="3" key="1">
    <citation type="journal article" date="2020" name="Stud. Mycol.">
        <title>101 Dothideomycetes genomes: a test case for predicting lifestyles and emergence of pathogens.</title>
        <authorList>
            <person name="Haridas S."/>
            <person name="Albert R."/>
            <person name="Binder M."/>
            <person name="Bloem J."/>
            <person name="Labutti K."/>
            <person name="Salamov A."/>
            <person name="Andreopoulos B."/>
            <person name="Baker S."/>
            <person name="Barry K."/>
            <person name="Bills G."/>
            <person name="Bluhm B."/>
            <person name="Cannon C."/>
            <person name="Castanera R."/>
            <person name="Culley D."/>
            <person name="Daum C."/>
            <person name="Ezra D."/>
            <person name="Gonzalez J."/>
            <person name="Henrissat B."/>
            <person name="Kuo A."/>
            <person name="Liang C."/>
            <person name="Lipzen A."/>
            <person name="Lutzoni F."/>
            <person name="Magnuson J."/>
            <person name="Mondo S."/>
            <person name="Nolan M."/>
            <person name="Ohm R."/>
            <person name="Pangilinan J."/>
            <person name="Park H.-J."/>
            <person name="Ramirez L."/>
            <person name="Alfaro M."/>
            <person name="Sun H."/>
            <person name="Tritt A."/>
            <person name="Yoshinaga Y."/>
            <person name="Zwiers L.-H."/>
            <person name="Turgeon B."/>
            <person name="Goodwin S."/>
            <person name="Spatafora J."/>
            <person name="Crous P."/>
            <person name="Grigoriev I."/>
        </authorList>
    </citation>
    <scope>NUCLEOTIDE SEQUENCE</scope>
    <source>
        <strain evidence="3">CBS 121167</strain>
    </source>
</reference>
<dbReference type="FunFam" id="3.40.50.261:FF:000017">
    <property type="entry name" value="Succinyl-CoA synthetase subunit alpha"/>
    <property type="match status" value="1"/>
</dbReference>
<name>A0A6A6BHX4_9PEZI</name>
<dbReference type="GO" id="GO:0004776">
    <property type="term" value="F:succinate-CoA ligase (GDP-forming) activity"/>
    <property type="evidence" value="ECO:0007669"/>
    <property type="project" value="TreeGrafter"/>
</dbReference>
<evidence type="ECO:0000313" key="3">
    <source>
        <dbReference type="EMBL" id="KAF2143596.1"/>
    </source>
</evidence>
<dbReference type="RefSeq" id="XP_033399308.1">
    <property type="nucleotide sequence ID" value="XM_033544029.1"/>
</dbReference>
<dbReference type="SUPFAM" id="SSF51735">
    <property type="entry name" value="NAD(P)-binding Rossmann-fold domains"/>
    <property type="match status" value="1"/>
</dbReference>
<dbReference type="InterPro" id="IPR016102">
    <property type="entry name" value="Succinyl-CoA_synth-like"/>
</dbReference>
<dbReference type="InterPro" id="IPR025444">
    <property type="entry name" value="Monooxy_af470"/>
</dbReference>
<feature type="compositionally biased region" description="Low complexity" evidence="1">
    <location>
        <begin position="1"/>
        <end position="23"/>
    </location>
</feature>
<proteinExistence type="predicted"/>
<sequence>MAPRSLARLPSLRRSPYPTSRRLATCCPHSQSPILPSQQRASNAASSSARSTGRRAQSTFTAAAALAAEEEEEEEEETAPLSPPPPSSRYASTLPNLRLHAGTRVIFQNFKGRLATANAAESLAWGTCVVGGVHAGAAPGDEHLGLPVLGSVREAVALLQPDATGVYVGAGQAARAIEEAVEAEVPLVVAVAEHVPLHDMLRIHAILSTQTRTRLVGANAPGIISPLARCRIGFQPLNCYAPGSVGIAAKSGTLSYEAAASLTRAGLGQSLCIGVGGDVLPGTDFVDALSVFEDDDETQGVVLVGEIGGRAEEEAAAWIKAYRKRCVRPKPIAALVAGLQAPPGRVMGHAGAFVVPGDRGARIKYQKLQEAGAVMVDHPEKFGTVMKQLLAESNRIRSAHGSGVIGTRSNRIWSAHGSELPSFTTTKYRGYHTTTTRRPTVPSTSYAPKPASPQRRSYSMYLPEDSGTALLAQHDMQLKTVHAITLGITIDQASRSPAFFFSFTSPPFPNSTFLVRIDALTGPDDAATLEQAENCLYRASTVRQVRDQKESWNDGVPPLVQVPEDWAGRLHVRALLLKLWRVFVDAECVSISLRARVNPDPAVENPVMELWRPEIMLDGGALSREKQVVGEAQSGDASETAAAAAAAAATSGAGGGEGGSASEGSAVDAFVAAYEEAARHGIVYTLLGDGKGDSARYSVGTVVNGAGLAMNTVDALAQHSSAEGGRAANFLDTGGKATPETVLLSFKLVLADPRVKVIFVNIFGGLTLCDMIAQGILLAFHELKLKERGIPVVVRLRGSNEEEGLQLIRESGVGLQLSEEREDIMGFVNLVKPVSTRPVSATVRAEKVKVWGLLPMGLIALVKSQLSLSSWLAVGACLQTLTYALLGRIALVPAFLLLFYRVVDTALITKGSRPNHLMDGVIKNKFAAHFPDAAGNYGDKPADREVVVFMIGARFNHPLGIFSPGGKELGEFTTKLHTDVEARAEEYGLLGQTSYTVSGDRPSKNELMTVMYFESTEGLHKFAHDPLHREAWNWWNTHLAKLAHISIWHEVYRSPAGHWEGIYVNSHPRGLTATTVPITVHDGADDLKTGSEVYAYPIVDARRGLMKTSAGRMSAYGSAANEHDKYNDDPYANYGRLSPQ</sequence>
<feature type="compositionally biased region" description="Acidic residues" evidence="1">
    <location>
        <begin position="68"/>
        <end position="78"/>
    </location>
</feature>
<accession>A0A6A6BHX4</accession>
<keyword evidence="4" id="KW-1185">Reference proteome</keyword>
<feature type="domain" description="CoA-binding" evidence="2">
    <location>
        <begin position="98"/>
        <end position="195"/>
    </location>
</feature>
<feature type="region of interest" description="Disordered" evidence="1">
    <location>
        <begin position="433"/>
        <end position="456"/>
    </location>
</feature>
<dbReference type="PANTHER" id="PTHR11117:SF6">
    <property type="entry name" value="SYNTHETASE SUBUNIT ALPHA, PUTATIVE (AFU_ORTHOLOGUE AFUA_1G10830)-RELATED"/>
    <property type="match status" value="1"/>
</dbReference>
<evidence type="ECO:0000256" key="1">
    <source>
        <dbReference type="SAM" id="MobiDB-lite"/>
    </source>
</evidence>